<dbReference type="RefSeq" id="XP_002115633.1">
    <property type="nucleotide sequence ID" value="XM_002115597.1"/>
</dbReference>
<keyword evidence="9" id="KW-1185">Reference proteome</keyword>
<evidence type="ECO:0000313" key="9">
    <source>
        <dbReference type="Proteomes" id="UP000009022"/>
    </source>
</evidence>
<keyword evidence="5" id="KW-0325">Glycoprotein</keyword>
<dbReference type="PANTHER" id="PTHR24060">
    <property type="entry name" value="METABOTROPIC GLUTAMATE RECEPTOR"/>
    <property type="match status" value="1"/>
</dbReference>
<dbReference type="Pfam" id="PF00003">
    <property type="entry name" value="7tm_3"/>
    <property type="match status" value="1"/>
</dbReference>
<dbReference type="FunFam" id="2.10.50.30:FF:000005">
    <property type="entry name" value="Metabotropic glutamate receptor"/>
    <property type="match status" value="1"/>
</dbReference>
<name>B3S5Z0_TRIAD</name>
<dbReference type="InterPro" id="IPR000337">
    <property type="entry name" value="GPCR_3"/>
</dbReference>
<organism evidence="8 9">
    <name type="scientific">Trichoplax adhaerens</name>
    <name type="common">Trichoplax reptans</name>
    <dbReference type="NCBI Taxonomy" id="10228"/>
    <lineage>
        <taxon>Eukaryota</taxon>
        <taxon>Metazoa</taxon>
        <taxon>Placozoa</taxon>
        <taxon>Uniplacotomia</taxon>
        <taxon>Trichoplacea</taxon>
        <taxon>Trichoplacidae</taxon>
        <taxon>Trichoplax</taxon>
    </lineage>
</organism>
<feature type="transmembrane region" description="Helical" evidence="6">
    <location>
        <begin position="307"/>
        <end position="332"/>
    </location>
</feature>
<dbReference type="EMBL" id="DS985251">
    <property type="protein sequence ID" value="EDV21996.1"/>
    <property type="molecule type" value="Genomic_DNA"/>
</dbReference>
<dbReference type="Pfam" id="PF07562">
    <property type="entry name" value="NCD3G"/>
    <property type="match status" value="1"/>
</dbReference>
<dbReference type="Gene3D" id="2.10.50.30">
    <property type="entry name" value="GPCR, family 3, nine cysteines domain"/>
    <property type="match status" value="1"/>
</dbReference>
<dbReference type="KEGG" id="tad:TRIADDRAFT_13382"/>
<dbReference type="GO" id="GO:0005886">
    <property type="term" value="C:plasma membrane"/>
    <property type="evidence" value="ECO:0000318"/>
    <property type="project" value="GO_Central"/>
</dbReference>
<dbReference type="InterPro" id="IPR011500">
    <property type="entry name" value="GPCR_3_9-Cys_dom"/>
</dbReference>
<feature type="transmembrane region" description="Helical" evidence="6">
    <location>
        <begin position="83"/>
        <end position="107"/>
    </location>
</feature>
<dbReference type="GO" id="GO:0051966">
    <property type="term" value="P:regulation of synaptic transmission, glutamatergic"/>
    <property type="evidence" value="ECO:0000318"/>
    <property type="project" value="GO_Central"/>
</dbReference>
<keyword evidence="4 6" id="KW-0472">Membrane</keyword>
<dbReference type="PROSITE" id="PS50259">
    <property type="entry name" value="G_PROTEIN_RECEP_F3_4"/>
    <property type="match status" value="1"/>
</dbReference>
<dbReference type="eggNOG" id="KOG1056">
    <property type="taxonomic scope" value="Eukaryota"/>
</dbReference>
<dbReference type="InterPro" id="IPR050726">
    <property type="entry name" value="mGluR"/>
</dbReference>
<sequence length="338" mass="38391">DIPISRCSPGCPPGHYVYQDSNIKQDIMACCWRCLPCPMQTVSNMTNQLHCTECPTFTRPNRNKTKCLPLSLIYGHVLYRSPMIIIILTLITVYCLCLLFIWITIILHRQTPIIKGSNFVLMNVLLFFFALSIPASLLHLLPPSYKVCNLRAFLMTTYVTGTYITIFCKVNQVFIIFKRSVRRKSKFAILTKNRNQLLIIFGVLVVVNGILLCLTLAHPFIVFKAVTKDNQIEFYCHGLNSYNDINLLIWMAIIGIACTYLAYKTRSLPDNFNESKHIYLSSVMITVFGLCCFPVTIILSGQTADSIAALTALLLSGPPFLCLFVPKVYIIYFRPELN</sequence>
<evidence type="ECO:0000256" key="5">
    <source>
        <dbReference type="ARBA" id="ARBA00023180"/>
    </source>
</evidence>
<proteinExistence type="predicted"/>
<accession>B3S5Z0</accession>
<evidence type="ECO:0000256" key="2">
    <source>
        <dbReference type="ARBA" id="ARBA00022692"/>
    </source>
</evidence>
<dbReference type="OMA" id="WITIILH"/>
<dbReference type="CTD" id="6756844"/>
<dbReference type="GeneID" id="6756844"/>
<evidence type="ECO:0000256" key="6">
    <source>
        <dbReference type="SAM" id="Phobius"/>
    </source>
</evidence>
<keyword evidence="2 6" id="KW-0812">Transmembrane</keyword>
<gene>
    <name evidence="8" type="ORF">TRIADDRAFT_13382</name>
</gene>
<feature type="transmembrane region" description="Helical" evidence="6">
    <location>
        <begin position="197"/>
        <end position="221"/>
    </location>
</feature>
<dbReference type="HOGENOM" id="CLU_005389_4_0_1"/>
<dbReference type="InParanoid" id="B3S5Z0"/>
<dbReference type="GO" id="GO:0007216">
    <property type="term" value="P:G protein-coupled glutamate receptor signaling pathway"/>
    <property type="evidence" value="ECO:0000318"/>
    <property type="project" value="GO_Central"/>
</dbReference>
<keyword evidence="3 6" id="KW-1133">Transmembrane helix</keyword>
<comment type="subcellular location">
    <subcellularLocation>
        <location evidence="1">Membrane</location>
        <topology evidence="1">Multi-pass membrane protein</topology>
    </subcellularLocation>
</comment>
<feature type="non-terminal residue" evidence="8">
    <location>
        <position position="1"/>
    </location>
</feature>
<evidence type="ECO:0000256" key="4">
    <source>
        <dbReference type="ARBA" id="ARBA00023136"/>
    </source>
</evidence>
<evidence type="ECO:0000256" key="3">
    <source>
        <dbReference type="ARBA" id="ARBA00022989"/>
    </source>
</evidence>
<dbReference type="AlphaFoldDB" id="B3S5Z0"/>
<dbReference type="PRINTS" id="PR00248">
    <property type="entry name" value="GPCRMGR"/>
</dbReference>
<dbReference type="OrthoDB" id="5984008at2759"/>
<dbReference type="InterPro" id="IPR017978">
    <property type="entry name" value="GPCR_3_C"/>
</dbReference>
<evidence type="ECO:0000313" key="8">
    <source>
        <dbReference type="EMBL" id="EDV21996.1"/>
    </source>
</evidence>
<evidence type="ECO:0000256" key="1">
    <source>
        <dbReference type="ARBA" id="ARBA00004141"/>
    </source>
</evidence>
<feature type="transmembrane region" description="Helical" evidence="6">
    <location>
        <begin position="153"/>
        <end position="177"/>
    </location>
</feature>
<dbReference type="Proteomes" id="UP000009022">
    <property type="component" value="Unassembled WGS sequence"/>
</dbReference>
<evidence type="ECO:0000259" key="7">
    <source>
        <dbReference type="PROSITE" id="PS50259"/>
    </source>
</evidence>
<feature type="non-terminal residue" evidence="8">
    <location>
        <position position="338"/>
    </location>
</feature>
<feature type="transmembrane region" description="Helical" evidence="6">
    <location>
        <begin position="119"/>
        <end position="141"/>
    </location>
</feature>
<dbReference type="InterPro" id="IPR038550">
    <property type="entry name" value="GPCR_3_9-Cys_sf"/>
</dbReference>
<dbReference type="GO" id="GO:0001640">
    <property type="term" value="F:adenylate cyclase inhibiting G protein-coupled glutamate receptor activity"/>
    <property type="evidence" value="ECO:0000318"/>
    <property type="project" value="GO_Central"/>
</dbReference>
<feature type="domain" description="G-protein coupled receptors family 3 profile" evidence="7">
    <location>
        <begin position="83"/>
        <end position="338"/>
    </location>
</feature>
<feature type="transmembrane region" description="Helical" evidence="6">
    <location>
        <begin position="247"/>
        <end position="265"/>
    </location>
</feature>
<reference evidence="8 9" key="1">
    <citation type="journal article" date="2008" name="Nature">
        <title>The Trichoplax genome and the nature of placozoans.</title>
        <authorList>
            <person name="Srivastava M."/>
            <person name="Begovic E."/>
            <person name="Chapman J."/>
            <person name="Putnam N.H."/>
            <person name="Hellsten U."/>
            <person name="Kawashima T."/>
            <person name="Kuo A."/>
            <person name="Mitros T."/>
            <person name="Salamov A."/>
            <person name="Carpenter M.L."/>
            <person name="Signorovitch A.Y."/>
            <person name="Moreno M.A."/>
            <person name="Kamm K."/>
            <person name="Grimwood J."/>
            <person name="Schmutz J."/>
            <person name="Shapiro H."/>
            <person name="Grigoriev I.V."/>
            <person name="Buss L.W."/>
            <person name="Schierwater B."/>
            <person name="Dellaporta S.L."/>
            <person name="Rokhsar D.S."/>
        </authorList>
    </citation>
    <scope>NUCLEOTIDE SEQUENCE [LARGE SCALE GENOMIC DNA]</scope>
    <source>
        <strain evidence="8 9">Grell-BS-1999</strain>
    </source>
</reference>
<protein>
    <recommendedName>
        <fullName evidence="7">G-protein coupled receptors family 3 profile domain-containing protein</fullName>
    </recommendedName>
</protein>
<dbReference type="CDD" id="cd13953">
    <property type="entry name" value="7tm_classC_mGluR-like"/>
    <property type="match status" value="1"/>
</dbReference>
<feature type="transmembrane region" description="Helical" evidence="6">
    <location>
        <begin position="277"/>
        <end position="301"/>
    </location>
</feature>
<dbReference type="PhylomeDB" id="B3S5Z0"/>